<dbReference type="InterPro" id="IPR059164">
    <property type="entry name" value="HAT_PRP39_C"/>
</dbReference>
<comment type="subcellular location">
    <subcellularLocation>
        <location evidence="1">Nucleus</location>
    </subcellularLocation>
</comment>
<evidence type="ECO:0000256" key="2">
    <source>
        <dbReference type="ARBA" id="ARBA00022664"/>
    </source>
</evidence>
<sequence>MSVSQFESETIAVGLFEQSPEWVSAKTALNKDKENFELWESFILITESLSGPLGLESTDMVKHTTRQTYDEFLARFPLLFGYWKKYAEIERLFSGDEDYENILSRAVESFPNSIDLWVDYLSHIMVHRFNDFENLRTLFEKSIKFCGRDFLSHPIWDKYIEFESKLRPDSIEILRILKQVITYPLHQYARYLQEFVRVSSLHHITESVSSEKLSEIKATVRSAGQDENDEALLKYHIDSYNVLVYEKTKQDVMDRWQYESQITRSYFHVAPLEDSQLELWKNYIKYEESKGDFNQTRFLYERALVPCAIYDSIWLRYIRWLSQYPDMDDEIRALYIKATTCFVPSVKTFVRYQYALFEEKLKNYDAARKILLDMQLKNSGQGEPFIYRIQFERRIGTPELSISYCTKLLNLGNSTKKITTSSDDQVVSKDEATSPITIDTSDSIEELEEFKKGLVLNESIKGTIAAEVAKIQWKNMYNIPGARKTFRSFSDTLVNSLYFWSSYFQFELEQCKTYSAAGSNSKRFKYISKLVDIMRSRARIPPYAINDLIRSYMDTLLACGTKQMMNDYMKLDSEVNGPFSVNHAIKRKIAPDSKPETTNRRLKLENGHPGVEVSDKHPNENYFAKYLQQQDGILAP</sequence>
<dbReference type="Proteomes" id="UP000095009">
    <property type="component" value="Unassembled WGS sequence"/>
</dbReference>
<evidence type="ECO:0000256" key="7">
    <source>
        <dbReference type="SAM" id="MobiDB-lite"/>
    </source>
</evidence>
<organism evidence="8 9">
    <name type="scientific">Nadsonia fulvescens var. elongata DSM 6958</name>
    <dbReference type="NCBI Taxonomy" id="857566"/>
    <lineage>
        <taxon>Eukaryota</taxon>
        <taxon>Fungi</taxon>
        <taxon>Dikarya</taxon>
        <taxon>Ascomycota</taxon>
        <taxon>Saccharomycotina</taxon>
        <taxon>Dipodascomycetes</taxon>
        <taxon>Dipodascales</taxon>
        <taxon>Dipodascales incertae sedis</taxon>
        <taxon>Nadsonia</taxon>
    </lineage>
</organism>
<accession>A0A1E3PEZ9</accession>
<proteinExistence type="inferred from homology"/>
<feature type="region of interest" description="Disordered" evidence="7">
    <location>
        <begin position="593"/>
        <end position="619"/>
    </location>
</feature>
<dbReference type="GO" id="GO:0000243">
    <property type="term" value="C:commitment complex"/>
    <property type="evidence" value="ECO:0007669"/>
    <property type="project" value="TreeGrafter"/>
</dbReference>
<evidence type="ECO:0000256" key="4">
    <source>
        <dbReference type="ARBA" id="ARBA00023187"/>
    </source>
</evidence>
<dbReference type="OrthoDB" id="10265668at2759"/>
<dbReference type="GO" id="GO:0030627">
    <property type="term" value="F:pre-mRNA 5'-splice site binding"/>
    <property type="evidence" value="ECO:0007669"/>
    <property type="project" value="TreeGrafter"/>
</dbReference>
<gene>
    <name evidence="8" type="ORF">NADFUDRAFT_53136</name>
</gene>
<dbReference type="GO" id="GO:0071004">
    <property type="term" value="C:U2-type prespliceosome"/>
    <property type="evidence" value="ECO:0007669"/>
    <property type="project" value="TreeGrafter"/>
</dbReference>
<dbReference type="InterPro" id="IPR003107">
    <property type="entry name" value="HAT"/>
</dbReference>
<dbReference type="GO" id="GO:0005685">
    <property type="term" value="C:U1 snRNP"/>
    <property type="evidence" value="ECO:0007669"/>
    <property type="project" value="TreeGrafter"/>
</dbReference>
<dbReference type="Gene3D" id="1.25.40.10">
    <property type="entry name" value="Tetratricopeptide repeat domain"/>
    <property type="match status" value="2"/>
</dbReference>
<dbReference type="InterPro" id="IPR011990">
    <property type="entry name" value="TPR-like_helical_dom_sf"/>
</dbReference>
<feature type="compositionally biased region" description="Basic and acidic residues" evidence="7">
    <location>
        <begin position="593"/>
        <end position="606"/>
    </location>
</feature>
<name>A0A1E3PEZ9_9ASCO</name>
<dbReference type="PANTHER" id="PTHR17204">
    <property type="entry name" value="PRE-MRNA PROCESSING PROTEIN PRP39-RELATED"/>
    <property type="match status" value="1"/>
</dbReference>
<evidence type="ECO:0000256" key="5">
    <source>
        <dbReference type="ARBA" id="ARBA00023242"/>
    </source>
</evidence>
<evidence type="ECO:0000313" key="9">
    <source>
        <dbReference type="Proteomes" id="UP000095009"/>
    </source>
</evidence>
<evidence type="ECO:0000313" key="8">
    <source>
        <dbReference type="EMBL" id="ODQ63467.1"/>
    </source>
</evidence>
<keyword evidence="9" id="KW-1185">Reference proteome</keyword>
<keyword evidence="4" id="KW-0508">mRNA splicing</keyword>
<dbReference type="EMBL" id="KV454414">
    <property type="protein sequence ID" value="ODQ63467.1"/>
    <property type="molecule type" value="Genomic_DNA"/>
</dbReference>
<dbReference type="Pfam" id="PF23240">
    <property type="entry name" value="HAT_PRP39_N"/>
    <property type="match status" value="1"/>
</dbReference>
<dbReference type="AlphaFoldDB" id="A0A1E3PEZ9"/>
<dbReference type="Pfam" id="PF23241">
    <property type="entry name" value="HAT_PRP39_C"/>
    <property type="match status" value="1"/>
</dbReference>
<comment type="similarity">
    <text evidence="6">Belongs to the PRP39 family.</text>
</comment>
<protein>
    <submittedName>
        <fullName evidence="8">Putative mRNA splicing protein</fullName>
    </submittedName>
</protein>
<dbReference type="STRING" id="857566.A0A1E3PEZ9"/>
<keyword evidence="5" id="KW-0539">Nucleus</keyword>
<dbReference type="GO" id="GO:0000395">
    <property type="term" value="P:mRNA 5'-splice site recognition"/>
    <property type="evidence" value="ECO:0007669"/>
    <property type="project" value="TreeGrafter"/>
</dbReference>
<evidence type="ECO:0000256" key="6">
    <source>
        <dbReference type="ARBA" id="ARBA00038019"/>
    </source>
</evidence>
<evidence type="ECO:0000256" key="1">
    <source>
        <dbReference type="ARBA" id="ARBA00004123"/>
    </source>
</evidence>
<keyword evidence="2" id="KW-0507">mRNA processing</keyword>
<keyword evidence="3" id="KW-0677">Repeat</keyword>
<evidence type="ECO:0000256" key="3">
    <source>
        <dbReference type="ARBA" id="ARBA00022737"/>
    </source>
</evidence>
<dbReference type="SMART" id="SM00386">
    <property type="entry name" value="HAT"/>
    <property type="match status" value="6"/>
</dbReference>
<dbReference type="PANTHER" id="PTHR17204:SF5">
    <property type="entry name" value="PRE-MRNA-PROCESSING FACTOR 39"/>
    <property type="match status" value="1"/>
</dbReference>
<reference evidence="8 9" key="1">
    <citation type="journal article" date="2016" name="Proc. Natl. Acad. Sci. U.S.A.">
        <title>Comparative genomics of biotechnologically important yeasts.</title>
        <authorList>
            <person name="Riley R."/>
            <person name="Haridas S."/>
            <person name="Wolfe K.H."/>
            <person name="Lopes M.R."/>
            <person name="Hittinger C.T."/>
            <person name="Goeker M."/>
            <person name="Salamov A.A."/>
            <person name="Wisecaver J.H."/>
            <person name="Long T.M."/>
            <person name="Calvey C.H."/>
            <person name="Aerts A.L."/>
            <person name="Barry K.W."/>
            <person name="Choi C."/>
            <person name="Clum A."/>
            <person name="Coughlan A.Y."/>
            <person name="Deshpande S."/>
            <person name="Douglass A.P."/>
            <person name="Hanson S.J."/>
            <person name="Klenk H.-P."/>
            <person name="LaButti K.M."/>
            <person name="Lapidus A."/>
            <person name="Lindquist E.A."/>
            <person name="Lipzen A.M."/>
            <person name="Meier-Kolthoff J.P."/>
            <person name="Ohm R.A."/>
            <person name="Otillar R.P."/>
            <person name="Pangilinan J.L."/>
            <person name="Peng Y."/>
            <person name="Rokas A."/>
            <person name="Rosa C.A."/>
            <person name="Scheuner C."/>
            <person name="Sibirny A.A."/>
            <person name="Slot J.C."/>
            <person name="Stielow J.B."/>
            <person name="Sun H."/>
            <person name="Kurtzman C.P."/>
            <person name="Blackwell M."/>
            <person name="Grigoriev I.V."/>
            <person name="Jeffries T.W."/>
        </authorList>
    </citation>
    <scope>NUCLEOTIDE SEQUENCE [LARGE SCALE GENOMIC DNA]</scope>
    <source>
        <strain evidence="8 9">DSM 6958</strain>
    </source>
</reference>
<dbReference type="SUPFAM" id="SSF48452">
    <property type="entry name" value="TPR-like"/>
    <property type="match status" value="1"/>
</dbReference>